<proteinExistence type="predicted"/>
<reference evidence="5" key="2">
    <citation type="submission" date="2023-01" db="EMBL/GenBank/DDBJ databases">
        <title>Gilvimarinus xylanilyticus HB14 isolated from Caulerpa lentillifera aquaculture base in Hainan, China.</title>
        <authorList>
            <person name="Zhang Y.-J."/>
        </authorList>
    </citation>
    <scope>NUCLEOTIDE SEQUENCE</scope>
    <source>
        <strain evidence="5">HB14</strain>
    </source>
</reference>
<evidence type="ECO:0000313" key="6">
    <source>
        <dbReference type="Proteomes" id="UP001139319"/>
    </source>
</evidence>
<dbReference type="Pfam" id="PF01103">
    <property type="entry name" value="Omp85"/>
    <property type="match status" value="1"/>
</dbReference>
<organism evidence="5 6">
    <name type="scientific">Gilvimarinus xylanilyticus</name>
    <dbReference type="NCBI Taxonomy" id="2944139"/>
    <lineage>
        <taxon>Bacteria</taxon>
        <taxon>Pseudomonadati</taxon>
        <taxon>Pseudomonadota</taxon>
        <taxon>Gammaproteobacteria</taxon>
        <taxon>Cellvibrionales</taxon>
        <taxon>Cellvibrionaceae</taxon>
        <taxon>Gilvimarinus</taxon>
    </lineage>
</organism>
<evidence type="ECO:0000313" key="5">
    <source>
        <dbReference type="EMBL" id="MCP8899051.1"/>
    </source>
</evidence>
<dbReference type="Gene3D" id="2.40.160.50">
    <property type="entry name" value="membrane protein fhac: a member of the omp85/tpsb transporter family"/>
    <property type="match status" value="1"/>
</dbReference>
<feature type="signal peptide" evidence="3">
    <location>
        <begin position="1"/>
        <end position="23"/>
    </location>
</feature>
<keyword evidence="6" id="KW-1185">Reference proteome</keyword>
<dbReference type="GO" id="GO:0019867">
    <property type="term" value="C:outer membrane"/>
    <property type="evidence" value="ECO:0007669"/>
    <property type="project" value="InterPro"/>
</dbReference>
<evidence type="ECO:0000256" key="3">
    <source>
        <dbReference type="SAM" id="SignalP"/>
    </source>
</evidence>
<evidence type="ECO:0000256" key="1">
    <source>
        <dbReference type="ARBA" id="ARBA00004370"/>
    </source>
</evidence>
<dbReference type="InterPro" id="IPR000184">
    <property type="entry name" value="Bac_surfAg_D15"/>
</dbReference>
<dbReference type="RefSeq" id="WP_253967312.1">
    <property type="nucleotide sequence ID" value="NZ_JAMFTH010000001.1"/>
</dbReference>
<comment type="caution">
    <text evidence="5">The sequence shown here is derived from an EMBL/GenBank/DDBJ whole genome shotgun (WGS) entry which is preliminary data.</text>
</comment>
<dbReference type="AlphaFoldDB" id="A0A9X2KSQ2"/>
<dbReference type="EMBL" id="JAMFTH010000001">
    <property type="protein sequence ID" value="MCP8899051.1"/>
    <property type="molecule type" value="Genomic_DNA"/>
</dbReference>
<accession>A0A9X2KSQ2</accession>
<evidence type="ECO:0000256" key="2">
    <source>
        <dbReference type="ARBA" id="ARBA00023136"/>
    </source>
</evidence>
<dbReference type="Proteomes" id="UP001139319">
    <property type="component" value="Unassembled WGS sequence"/>
</dbReference>
<feature type="domain" description="Bacterial surface antigen (D15)" evidence="4">
    <location>
        <begin position="211"/>
        <end position="386"/>
    </location>
</feature>
<comment type="subcellular location">
    <subcellularLocation>
        <location evidence="1">Membrane</location>
    </subcellularLocation>
</comment>
<name>A0A9X2KSQ2_9GAMM</name>
<protein>
    <submittedName>
        <fullName evidence="5">BamA/TamA family outer membrane protein</fullName>
    </submittedName>
</protein>
<feature type="chain" id="PRO_5040978568" evidence="3">
    <location>
        <begin position="24"/>
        <end position="386"/>
    </location>
</feature>
<keyword evidence="2" id="KW-0472">Membrane</keyword>
<sequence>MALRCWWASLAWVLLAFSSIARAAAVGEIPLPADQAVDEVDAAKLEGNPATSVFARWPEDLVLAPVPGHSSELGWSLALGAGYFLPQESDDQPASIVGAMAMGAENGSHAAGLGGSFHWLQDRLRLVVLAGDLTYNYRFWGIGNDAGQNGRHLDIRQDGQFGYALVMYELFQHFYTGIGVLGGRSEVALRHWSPPVSELPDPSLELTLGAFEMTSKIDTRDDLYFPTRGSMTKLSYSLYRDWMGSDFSAEIGKFDTNIYRPVAQGDVIAVRAMYRTASGDAPFFLLSSFGGKTDLRGYDTGRYRDKDMYAVQGEYRWRLNPRWVLTGFAGVGEVASSPREFFHNPLPAAGVGARYMLSRKHQVSLSADWAVGKNGSQFYFGIGEAF</sequence>
<reference evidence="5" key="1">
    <citation type="submission" date="2022-05" db="EMBL/GenBank/DDBJ databases">
        <authorList>
            <person name="Sun H.-N."/>
        </authorList>
    </citation>
    <scope>NUCLEOTIDE SEQUENCE</scope>
    <source>
        <strain evidence="5">HB14</strain>
    </source>
</reference>
<evidence type="ECO:0000259" key="4">
    <source>
        <dbReference type="Pfam" id="PF01103"/>
    </source>
</evidence>
<gene>
    <name evidence="5" type="ORF">M6D89_07040</name>
</gene>
<keyword evidence="3" id="KW-0732">Signal</keyword>